<feature type="transmembrane region" description="Helical" evidence="2">
    <location>
        <begin position="404"/>
        <end position="427"/>
    </location>
</feature>
<feature type="compositionally biased region" description="Low complexity" evidence="1">
    <location>
        <begin position="93"/>
        <end position="135"/>
    </location>
</feature>
<feature type="compositionally biased region" description="Low complexity" evidence="1">
    <location>
        <begin position="274"/>
        <end position="315"/>
    </location>
</feature>
<evidence type="ECO:0000313" key="3">
    <source>
        <dbReference type="EMBL" id="KAK2612117.1"/>
    </source>
</evidence>
<feature type="region of interest" description="Disordered" evidence="1">
    <location>
        <begin position="194"/>
        <end position="321"/>
    </location>
</feature>
<reference evidence="3" key="1">
    <citation type="submission" date="2023-06" db="EMBL/GenBank/DDBJ databases">
        <title>Conoideocrella luteorostrata (Hypocreales: Clavicipitaceae), a potential biocontrol fungus for elongate hemlock scale in United States Christmas tree production areas.</title>
        <authorList>
            <person name="Barrett H."/>
            <person name="Lovett B."/>
            <person name="Macias A.M."/>
            <person name="Stajich J.E."/>
            <person name="Kasson M.T."/>
        </authorList>
    </citation>
    <scope>NUCLEOTIDE SEQUENCE</scope>
    <source>
        <strain evidence="3">ARSEF 14590</strain>
    </source>
</reference>
<organism evidence="3 4">
    <name type="scientific">Conoideocrella luteorostrata</name>
    <dbReference type="NCBI Taxonomy" id="1105319"/>
    <lineage>
        <taxon>Eukaryota</taxon>
        <taxon>Fungi</taxon>
        <taxon>Dikarya</taxon>
        <taxon>Ascomycota</taxon>
        <taxon>Pezizomycotina</taxon>
        <taxon>Sordariomycetes</taxon>
        <taxon>Hypocreomycetidae</taxon>
        <taxon>Hypocreales</taxon>
        <taxon>Clavicipitaceae</taxon>
        <taxon>Conoideocrella</taxon>
    </lineage>
</organism>
<feature type="compositionally biased region" description="Polar residues" evidence="1">
    <location>
        <begin position="204"/>
        <end position="220"/>
    </location>
</feature>
<name>A0AAJ0FX36_9HYPO</name>
<dbReference type="Proteomes" id="UP001251528">
    <property type="component" value="Unassembled WGS sequence"/>
</dbReference>
<feature type="compositionally biased region" description="Low complexity" evidence="1">
    <location>
        <begin position="148"/>
        <end position="159"/>
    </location>
</feature>
<feature type="compositionally biased region" description="Polar residues" evidence="1">
    <location>
        <begin position="672"/>
        <end position="682"/>
    </location>
</feature>
<feature type="region of interest" description="Disordered" evidence="1">
    <location>
        <begin position="707"/>
        <end position="759"/>
    </location>
</feature>
<feature type="compositionally biased region" description="Low complexity" evidence="1">
    <location>
        <begin position="194"/>
        <end position="203"/>
    </location>
</feature>
<keyword evidence="4" id="KW-1185">Reference proteome</keyword>
<keyword evidence="2" id="KW-0812">Transmembrane</keyword>
<accession>A0AAJ0FX36</accession>
<feature type="region of interest" description="Disordered" evidence="1">
    <location>
        <begin position="85"/>
        <end position="159"/>
    </location>
</feature>
<keyword evidence="2" id="KW-1133">Transmembrane helix</keyword>
<dbReference type="CDD" id="cd12087">
    <property type="entry name" value="TM_EGFR-like"/>
    <property type="match status" value="1"/>
</dbReference>
<evidence type="ECO:0000313" key="4">
    <source>
        <dbReference type="Proteomes" id="UP001251528"/>
    </source>
</evidence>
<dbReference type="EMBL" id="JASWJB010000020">
    <property type="protein sequence ID" value="KAK2612117.1"/>
    <property type="molecule type" value="Genomic_DNA"/>
</dbReference>
<sequence>MSRLPEGAYLTSINGRQCTAIPRKTIVTVNFNASSPCGSSKAHSSQSNILAQPRITIPSLQTRVSLTTSLTTSISHSSVLIAEEAVPSSDTKNSSLSASTTTTASNTTSTPTTTTTTTPASSLSSSSISSPNLSTNLGPNPRPPQVAPSSSSTPSTNATIVSSSTLKSISTSSVPIASGATSVPIPLTSVSQTTLSTDSSLQDAQPTIGNNLTPITTPNGNKPEADKIPQGQPREGPNPEDNSVRTTAKPPAQQVEVTTQPSSASSSAGTRQTPGSQLSSLGQPSTSSPSSLNAAAPTKSTTASPGTASSATTKPNLSSAGVAVPALPTTLETSSQVVLRTSQGDKTQTTTSSTPIETVNEPSFGGFPPDNTPIGDRPGPPGHTNPGVGAADTSSIGKSHPSTAAIVGISVGSFAALAIIAFLIWFVRRKSKKKAKSIHSSTSDTGTAPISSVRNTAATFKYRIGRWLPGTGKDKAMPIMSSRNGGTYGNMNAAVVGSSMIERGLESARRPVPSRGGTFNQQHMQSTLNGQMLGISTVHEENRRSVGIHQRQASLPNPFSDRNAIGFQPQVPSLPPSALFLNTPAQNKGIQGNGTAPPRPPRSRGRSLSASVRASQSPSLRAVISRPHSVHRDSVQSVDSFASKRNKFRSDPFDLEIESRLIPSEMSVPGLPQQTAPASSTYDVRPISNSSSKYTSGVSVSDWSLLQASAPTGSDPGAPADQIVSWDSLNLGNSAGPREEARWQGATEQQSKVVVGQAL</sequence>
<gene>
    <name evidence="3" type="ORF">QQS21_001847</name>
</gene>
<evidence type="ECO:0000256" key="2">
    <source>
        <dbReference type="SAM" id="Phobius"/>
    </source>
</evidence>
<comment type="caution">
    <text evidence="3">The sequence shown here is derived from an EMBL/GenBank/DDBJ whole genome shotgun (WGS) entry which is preliminary data.</text>
</comment>
<feature type="region of interest" description="Disordered" evidence="1">
    <location>
        <begin position="665"/>
        <end position="693"/>
    </location>
</feature>
<feature type="compositionally biased region" description="Polar residues" evidence="1">
    <location>
        <begin position="255"/>
        <end position="273"/>
    </location>
</feature>
<proteinExistence type="predicted"/>
<evidence type="ECO:0000256" key="1">
    <source>
        <dbReference type="SAM" id="MobiDB-lite"/>
    </source>
</evidence>
<feature type="compositionally biased region" description="Polar residues" evidence="1">
    <location>
        <begin position="583"/>
        <end position="594"/>
    </location>
</feature>
<feature type="region of interest" description="Disordered" evidence="1">
    <location>
        <begin position="333"/>
        <end position="399"/>
    </location>
</feature>
<feature type="region of interest" description="Disordered" evidence="1">
    <location>
        <begin position="582"/>
        <end position="639"/>
    </location>
</feature>
<keyword evidence="2" id="KW-0472">Membrane</keyword>
<dbReference type="AlphaFoldDB" id="A0AAJ0FX36"/>
<protein>
    <submittedName>
        <fullName evidence="3">Uncharacterized protein</fullName>
    </submittedName>
</protein>
<feature type="compositionally biased region" description="Low complexity" evidence="1">
    <location>
        <begin position="341"/>
        <end position="354"/>
    </location>
</feature>